<evidence type="ECO:0000313" key="1">
    <source>
        <dbReference type="EMBL" id="KAI0033885.1"/>
    </source>
</evidence>
<comment type="caution">
    <text evidence="1">The sequence shown here is derived from an EMBL/GenBank/DDBJ whole genome shotgun (WGS) entry which is preliminary data.</text>
</comment>
<sequence>MTGDDGTLATAVHHIQAKIAAVIVGAVLLGISSLLLCFSTYIFAQRGLRIWSYLFLLITTVAMYIVASTYWAIETTTLLLIIYFPDAYAIQSPTSLDHKSLALTVCLGLNIWFSDVIVLWRTWVLWQNMLPVRVVSATIFVGITGVLLADVTTTRAQLHDYTNNVAHLPIAFRNLFGGIGIFLSFGFNIWATMLAGIKAWQYVRTTRRSGTGGTGTTRQSLALLLECGALYIVLWAAFIAFSAFRNPSQSPSLSYALDQAVVQISAIYPTVIVVLVSLHKVKEDAHGPALPVSATVLSGSSASDGTRFRPLSHPSVMGTGNASSMYLASPARSGGVRSSVYTHRGPSTSMTSTLARPAAGGVPGKEDYELSPTSPSEGATAV</sequence>
<dbReference type="EMBL" id="MU273510">
    <property type="protein sequence ID" value="KAI0033885.1"/>
    <property type="molecule type" value="Genomic_DNA"/>
</dbReference>
<reference evidence="1" key="1">
    <citation type="submission" date="2021-02" db="EMBL/GenBank/DDBJ databases">
        <authorList>
            <consortium name="DOE Joint Genome Institute"/>
            <person name="Ahrendt S."/>
            <person name="Looney B.P."/>
            <person name="Miyauchi S."/>
            <person name="Morin E."/>
            <person name="Drula E."/>
            <person name="Courty P.E."/>
            <person name="Chicoki N."/>
            <person name="Fauchery L."/>
            <person name="Kohler A."/>
            <person name="Kuo A."/>
            <person name="Labutti K."/>
            <person name="Pangilinan J."/>
            <person name="Lipzen A."/>
            <person name="Riley R."/>
            <person name="Andreopoulos W."/>
            <person name="He G."/>
            <person name="Johnson J."/>
            <person name="Barry K.W."/>
            <person name="Grigoriev I.V."/>
            <person name="Nagy L."/>
            <person name="Hibbett D."/>
            <person name="Henrissat B."/>
            <person name="Matheny P.B."/>
            <person name="Labbe J."/>
            <person name="Martin F."/>
        </authorList>
    </citation>
    <scope>NUCLEOTIDE SEQUENCE</scope>
    <source>
        <strain evidence="1">EC-137</strain>
    </source>
</reference>
<dbReference type="Proteomes" id="UP000814128">
    <property type="component" value="Unassembled WGS sequence"/>
</dbReference>
<accession>A0ACB8QQQ0</accession>
<organism evidence="1 2">
    <name type="scientific">Vararia minispora EC-137</name>
    <dbReference type="NCBI Taxonomy" id="1314806"/>
    <lineage>
        <taxon>Eukaryota</taxon>
        <taxon>Fungi</taxon>
        <taxon>Dikarya</taxon>
        <taxon>Basidiomycota</taxon>
        <taxon>Agaricomycotina</taxon>
        <taxon>Agaricomycetes</taxon>
        <taxon>Russulales</taxon>
        <taxon>Lachnocladiaceae</taxon>
        <taxon>Vararia</taxon>
    </lineage>
</organism>
<reference evidence="1" key="2">
    <citation type="journal article" date="2022" name="New Phytol.">
        <title>Evolutionary transition to the ectomycorrhizal habit in the genomes of a hyperdiverse lineage of mushroom-forming fungi.</title>
        <authorList>
            <person name="Looney B."/>
            <person name="Miyauchi S."/>
            <person name="Morin E."/>
            <person name="Drula E."/>
            <person name="Courty P.E."/>
            <person name="Kohler A."/>
            <person name="Kuo A."/>
            <person name="LaButti K."/>
            <person name="Pangilinan J."/>
            <person name="Lipzen A."/>
            <person name="Riley R."/>
            <person name="Andreopoulos W."/>
            <person name="He G."/>
            <person name="Johnson J."/>
            <person name="Nolan M."/>
            <person name="Tritt A."/>
            <person name="Barry K.W."/>
            <person name="Grigoriev I.V."/>
            <person name="Nagy L.G."/>
            <person name="Hibbett D."/>
            <person name="Henrissat B."/>
            <person name="Matheny P.B."/>
            <person name="Labbe J."/>
            <person name="Martin F.M."/>
        </authorList>
    </citation>
    <scope>NUCLEOTIDE SEQUENCE</scope>
    <source>
        <strain evidence="1">EC-137</strain>
    </source>
</reference>
<name>A0ACB8QQQ0_9AGAM</name>
<protein>
    <submittedName>
        <fullName evidence="1">Uncharacterized protein</fullName>
    </submittedName>
</protein>
<keyword evidence="2" id="KW-1185">Reference proteome</keyword>
<gene>
    <name evidence="1" type="ORF">K488DRAFT_69558</name>
</gene>
<proteinExistence type="predicted"/>
<evidence type="ECO:0000313" key="2">
    <source>
        <dbReference type="Proteomes" id="UP000814128"/>
    </source>
</evidence>